<dbReference type="Proteomes" id="UP001630969">
    <property type="component" value="Unassembled WGS sequence"/>
</dbReference>
<keyword evidence="1" id="KW-0732">Signal</keyword>
<dbReference type="GeneID" id="97220124"/>
<gene>
    <name evidence="2" type="ORF">ACEUDJ_08455</name>
</gene>
<evidence type="ECO:0000313" key="3">
    <source>
        <dbReference type="Proteomes" id="UP001630969"/>
    </source>
</evidence>
<proteinExistence type="predicted"/>
<dbReference type="RefSeq" id="WP_408759659.1">
    <property type="nucleotide sequence ID" value="NZ_JBGXAX010000003.1"/>
</dbReference>
<feature type="signal peptide" evidence="1">
    <location>
        <begin position="1"/>
        <end position="23"/>
    </location>
</feature>
<evidence type="ECO:0000256" key="1">
    <source>
        <dbReference type="SAM" id="SignalP"/>
    </source>
</evidence>
<accession>A0ABW9GP05</accession>
<reference evidence="2 3" key="1">
    <citation type="submission" date="2024-09" db="EMBL/GenBank/DDBJ databases">
        <title>Aeromonas strains Genome sequencing and assembly.</title>
        <authorList>
            <person name="Hu X."/>
            <person name="Tang B."/>
        </authorList>
    </citation>
    <scope>NUCLEOTIDE SEQUENCE [LARGE SCALE GENOMIC DNA]</scope>
    <source>
        <strain evidence="2 3">NB23SCDHY001</strain>
    </source>
</reference>
<organism evidence="2 3">
    <name type="scientific">Aeromonas bivalvium</name>
    <dbReference type="NCBI Taxonomy" id="440079"/>
    <lineage>
        <taxon>Bacteria</taxon>
        <taxon>Pseudomonadati</taxon>
        <taxon>Pseudomonadota</taxon>
        <taxon>Gammaproteobacteria</taxon>
        <taxon>Aeromonadales</taxon>
        <taxon>Aeromonadaceae</taxon>
        <taxon>Aeromonas</taxon>
    </lineage>
</organism>
<protein>
    <submittedName>
        <fullName evidence="2">Uncharacterized protein</fullName>
    </submittedName>
</protein>
<evidence type="ECO:0000313" key="2">
    <source>
        <dbReference type="EMBL" id="MFM4892888.1"/>
    </source>
</evidence>
<sequence>MKRGWRYRGLVAGLLLWPMLGSAKQHPTAECRWLHDRILILKQSIARGDTLGTREELARWQQEYQKKRCSQYDY</sequence>
<keyword evidence="3" id="KW-1185">Reference proteome</keyword>
<comment type="caution">
    <text evidence="2">The sequence shown here is derived from an EMBL/GenBank/DDBJ whole genome shotgun (WGS) entry which is preliminary data.</text>
</comment>
<dbReference type="EMBL" id="JBGXBU010000002">
    <property type="protein sequence ID" value="MFM4892888.1"/>
    <property type="molecule type" value="Genomic_DNA"/>
</dbReference>
<name>A0ABW9GP05_9GAMM</name>
<feature type="chain" id="PRO_5045263327" evidence="1">
    <location>
        <begin position="24"/>
        <end position="74"/>
    </location>
</feature>